<proteinExistence type="predicted"/>
<evidence type="ECO:0000313" key="1">
    <source>
        <dbReference type="EMBL" id="AAP99890.1"/>
    </source>
</evidence>
<name>Q7VC96_PROMA</name>
<dbReference type="RefSeq" id="WP_011124998.1">
    <property type="nucleotide sequence ID" value="NC_005042.1"/>
</dbReference>
<reference evidence="1 2" key="1">
    <citation type="journal article" date="2003" name="Proc. Natl. Acad. Sci. U.S.A.">
        <title>Genome sequence of the cyanobacterium Prochlorococcus marinus SS120, a nearly minimal oxyphototrophic genome.</title>
        <authorList>
            <person name="Dufresne A."/>
            <person name="Salanoubat M."/>
            <person name="Partensky F."/>
            <person name="Artiguenave F."/>
            <person name="Axmann I.M."/>
            <person name="Barbe V."/>
            <person name="Duprat S."/>
            <person name="Galperin M.Y."/>
            <person name="Koonin E.V."/>
            <person name="Le Gall F."/>
            <person name="Makarova K.S."/>
            <person name="Ostrowski M."/>
            <person name="Oztas S."/>
            <person name="Robert C."/>
            <person name="Rogozin I.B."/>
            <person name="Scanlan D.J."/>
            <person name="Tandeau de Marsac N."/>
            <person name="Weissenbach J."/>
            <person name="Wincker P."/>
            <person name="Wolf Y.I."/>
            <person name="Hess W.R."/>
        </authorList>
    </citation>
    <scope>NUCLEOTIDE SEQUENCE [LARGE SCALE GENOMIC DNA]</scope>
    <source>
        <strain evidence="2">SARG / CCMP1375 / SS120</strain>
    </source>
</reference>
<protein>
    <submittedName>
        <fullName evidence="1">Uncharacterized protein</fullName>
    </submittedName>
</protein>
<dbReference type="eggNOG" id="ENOG50341H5">
    <property type="taxonomic scope" value="Bacteria"/>
</dbReference>
<dbReference type="STRING" id="167539.Pro_0846"/>
<dbReference type="KEGG" id="pma:Pro_0846"/>
<dbReference type="Proteomes" id="UP000001420">
    <property type="component" value="Chromosome"/>
</dbReference>
<sequence>MHILDSDNDLITEIAKACDLCMKPWRHSVVDNSPKSTPSSEDDFLDMTLRVECRDEDGERLPENDLELEIFKSGDDLSITLAWLSFPDRQILWHGKHSIWMDSESGKRSTMPNGGSCLEALARRIRALFDFESEY</sequence>
<evidence type="ECO:0000313" key="2">
    <source>
        <dbReference type="Proteomes" id="UP000001420"/>
    </source>
</evidence>
<accession>Q7VC96</accession>
<dbReference type="AlphaFoldDB" id="Q7VC96"/>
<dbReference type="EnsemblBacteria" id="AAP99890">
    <property type="protein sequence ID" value="AAP99890"/>
    <property type="gene ID" value="Pro_0846"/>
</dbReference>
<dbReference type="OrthoDB" id="559091at2"/>
<dbReference type="HOGENOM" id="CLU_2025613_0_0_3"/>
<dbReference type="PATRIC" id="fig|167539.5.peg.894"/>
<keyword evidence="2" id="KW-1185">Reference proteome</keyword>
<gene>
    <name evidence="1" type="ordered locus">Pro_0846</name>
</gene>
<organism evidence="1 2">
    <name type="scientific">Prochlorococcus marinus (strain SARG / CCMP1375 / SS120)</name>
    <dbReference type="NCBI Taxonomy" id="167539"/>
    <lineage>
        <taxon>Bacteria</taxon>
        <taxon>Bacillati</taxon>
        <taxon>Cyanobacteriota</taxon>
        <taxon>Cyanophyceae</taxon>
        <taxon>Synechococcales</taxon>
        <taxon>Prochlorococcaceae</taxon>
        <taxon>Prochlorococcus</taxon>
    </lineage>
</organism>
<dbReference type="EMBL" id="AE017126">
    <property type="protein sequence ID" value="AAP99890.1"/>
    <property type="molecule type" value="Genomic_DNA"/>
</dbReference>